<dbReference type="InterPro" id="IPR051396">
    <property type="entry name" value="Bact_Antivir_Def_Nuclease"/>
</dbReference>
<feature type="domain" description="OLD protein-like TOPRIM" evidence="2">
    <location>
        <begin position="391"/>
        <end position="457"/>
    </location>
</feature>
<keyword evidence="4" id="KW-1185">Reference proteome</keyword>
<dbReference type="RefSeq" id="WP_345210991.1">
    <property type="nucleotide sequence ID" value="NZ_BAABFT010000004.1"/>
</dbReference>
<dbReference type="InterPro" id="IPR027417">
    <property type="entry name" value="P-loop_NTPase"/>
</dbReference>
<comment type="caution">
    <text evidence="3">The sequence shown here is derived from an EMBL/GenBank/DDBJ whole genome shotgun (WGS) entry which is preliminary data.</text>
</comment>
<proteinExistence type="predicted"/>
<evidence type="ECO:0000259" key="2">
    <source>
        <dbReference type="Pfam" id="PF20469"/>
    </source>
</evidence>
<accession>A0ABP8GBG6</accession>
<reference evidence="4" key="1">
    <citation type="journal article" date="2019" name="Int. J. Syst. Evol. Microbiol.">
        <title>The Global Catalogue of Microorganisms (GCM) 10K type strain sequencing project: providing services to taxonomists for standard genome sequencing and annotation.</title>
        <authorList>
            <consortium name="The Broad Institute Genomics Platform"/>
            <consortium name="The Broad Institute Genome Sequencing Center for Infectious Disease"/>
            <person name="Wu L."/>
            <person name="Ma J."/>
        </authorList>
    </citation>
    <scope>NUCLEOTIDE SEQUENCE [LARGE SCALE GENOMIC DNA]</scope>
    <source>
        <strain evidence="4">JCM 17705</strain>
    </source>
</reference>
<organism evidence="3 4">
    <name type="scientific">Mucilaginibacter gynuensis</name>
    <dbReference type="NCBI Taxonomy" id="1302236"/>
    <lineage>
        <taxon>Bacteria</taxon>
        <taxon>Pseudomonadati</taxon>
        <taxon>Bacteroidota</taxon>
        <taxon>Sphingobacteriia</taxon>
        <taxon>Sphingobacteriales</taxon>
        <taxon>Sphingobacteriaceae</taxon>
        <taxon>Mucilaginibacter</taxon>
    </lineage>
</organism>
<evidence type="ECO:0000259" key="1">
    <source>
        <dbReference type="Pfam" id="PF13175"/>
    </source>
</evidence>
<dbReference type="EMBL" id="BAABFT010000004">
    <property type="protein sequence ID" value="GAA4321117.1"/>
    <property type="molecule type" value="Genomic_DNA"/>
</dbReference>
<evidence type="ECO:0000313" key="3">
    <source>
        <dbReference type="EMBL" id="GAA4321117.1"/>
    </source>
</evidence>
<dbReference type="InterPro" id="IPR034139">
    <property type="entry name" value="TOPRIM_OLD"/>
</dbReference>
<name>A0ABP8GBG6_9SPHI</name>
<dbReference type="PANTHER" id="PTHR43581:SF2">
    <property type="entry name" value="EXCINUCLEASE ATPASE SUBUNIT"/>
    <property type="match status" value="1"/>
</dbReference>
<dbReference type="Pfam" id="PF13175">
    <property type="entry name" value="AAA_15"/>
    <property type="match status" value="1"/>
</dbReference>
<dbReference type="Gene3D" id="3.40.50.300">
    <property type="entry name" value="P-loop containing nucleotide triphosphate hydrolases"/>
    <property type="match status" value="1"/>
</dbReference>
<dbReference type="PANTHER" id="PTHR43581">
    <property type="entry name" value="ATP/GTP PHOSPHATASE"/>
    <property type="match status" value="1"/>
</dbReference>
<protein>
    <recommendedName>
        <fullName evidence="5">ATP-dependent endonuclease of OLD family</fullName>
    </recommendedName>
</protein>
<feature type="domain" description="Endonuclease GajA/Old nuclease/RecF-like AAA" evidence="1">
    <location>
        <begin position="4"/>
        <end position="337"/>
    </location>
</feature>
<dbReference type="Pfam" id="PF20469">
    <property type="entry name" value="OLD-like_TOPRIM"/>
    <property type="match status" value="1"/>
</dbReference>
<evidence type="ECO:0008006" key="5">
    <source>
        <dbReference type="Google" id="ProtNLM"/>
    </source>
</evidence>
<evidence type="ECO:0000313" key="4">
    <source>
        <dbReference type="Proteomes" id="UP001500582"/>
    </source>
</evidence>
<sequence length="590" mass="66173">MAHKLSRIDIFNFKSIIDHSFILSDYTPLIGYNNAGKTNLIKAIKWLLRKSSLASDHFYDSEQEIVIIGKIEGITEELLQTLSANQRNSLLPFVYNESIEIKRVQFRPGDSATNIRLFIKNPNAENDEDIWRVNPNGIDQAIANLFPEPIHIGAMENAEEDVSKYKTSSTIGKLLAEIIAPIEEQHGANVREALQGFHSLLDAEGPNRAQELIDFDRAMNNKIDDFFPDVSVKLHIPTPELKEVFNKGTIKVYEGNGIGRDVASYGHGAQRSIQMALIRHLAEIKRVANNQTTRTLLLIDEPELYLHPQAIEVIKDALKELSKEGYQIIFSTHTAMMLTHEDVGNALLIRKSNDAGTYCRSTLRNAIERIEQDAPSQLQLLFSLGNASQILFSERVILTEGRTEEKVLPTVVYSILGKTLGYHKCALIKQGGVANTRKCLLVLHAMNVPAKAIVDLDYAFRNSIVDGFLNEDDTDIFAAKALMLQLSQQNNFNLAIDGFPAKGGDLTPSQAFSLFATNLQGQEIVSRLHNKLKAFNIWVWKRGAIEDHLGLEGKSEAVWATFCNRCKNEELIDFILDHAEIVNCINWVIN</sequence>
<dbReference type="SUPFAM" id="SSF52540">
    <property type="entry name" value="P-loop containing nucleoside triphosphate hydrolases"/>
    <property type="match status" value="1"/>
</dbReference>
<dbReference type="InterPro" id="IPR041685">
    <property type="entry name" value="AAA_GajA/Old/RecF-like"/>
</dbReference>
<dbReference type="Proteomes" id="UP001500582">
    <property type="component" value="Unassembled WGS sequence"/>
</dbReference>
<gene>
    <name evidence="3" type="ORF">GCM10023149_20770</name>
</gene>